<reference evidence="3" key="2">
    <citation type="submission" date="2017-02" db="UniProtKB">
        <authorList>
            <consortium name="WormBaseParasite"/>
        </authorList>
    </citation>
    <scope>IDENTIFICATION</scope>
</reference>
<dbReference type="AlphaFoldDB" id="A0A0K0DF51"/>
<evidence type="ECO:0000313" key="2">
    <source>
        <dbReference type="Proteomes" id="UP000035642"/>
    </source>
</evidence>
<dbReference type="WBParaSite" id="ACAC_0000956201-mRNA-1">
    <property type="protein sequence ID" value="ACAC_0000956201-mRNA-1"/>
    <property type="gene ID" value="ACAC_0000956201"/>
</dbReference>
<reference evidence="2" key="1">
    <citation type="submission" date="2012-09" db="EMBL/GenBank/DDBJ databases">
        <authorList>
            <person name="Martin A.A."/>
        </authorList>
    </citation>
    <scope>NUCLEOTIDE SEQUENCE</scope>
</reference>
<dbReference type="Proteomes" id="UP000035642">
    <property type="component" value="Unassembled WGS sequence"/>
</dbReference>
<protein>
    <submittedName>
        <fullName evidence="3">Uncharacterized protein</fullName>
    </submittedName>
</protein>
<accession>A0A0K0DF51</accession>
<sequence>MTMEEVQGAIFSHDRKLHQQGAIGRSNVSKGTNGQADGRTEGRTDGRTDGRTGGQTDGRADRRTDGRTDERTGGRTGAGWVTVRGITATLTATAAQKFKNRFLFASFVCWS</sequence>
<feature type="compositionally biased region" description="Basic and acidic residues" evidence="1">
    <location>
        <begin position="38"/>
        <end position="50"/>
    </location>
</feature>
<name>A0A0K0DF51_ANGCA</name>
<proteinExistence type="predicted"/>
<feature type="region of interest" description="Disordered" evidence="1">
    <location>
        <begin position="1"/>
        <end position="77"/>
    </location>
</feature>
<organism evidence="2 3">
    <name type="scientific">Angiostrongylus cantonensis</name>
    <name type="common">Rat lungworm</name>
    <dbReference type="NCBI Taxonomy" id="6313"/>
    <lineage>
        <taxon>Eukaryota</taxon>
        <taxon>Metazoa</taxon>
        <taxon>Ecdysozoa</taxon>
        <taxon>Nematoda</taxon>
        <taxon>Chromadorea</taxon>
        <taxon>Rhabditida</taxon>
        <taxon>Rhabditina</taxon>
        <taxon>Rhabditomorpha</taxon>
        <taxon>Strongyloidea</taxon>
        <taxon>Metastrongylidae</taxon>
        <taxon>Angiostrongylus</taxon>
    </lineage>
</organism>
<evidence type="ECO:0000256" key="1">
    <source>
        <dbReference type="SAM" id="MobiDB-lite"/>
    </source>
</evidence>
<feature type="compositionally biased region" description="Basic and acidic residues" evidence="1">
    <location>
        <begin position="58"/>
        <end position="73"/>
    </location>
</feature>
<feature type="compositionally biased region" description="Polar residues" evidence="1">
    <location>
        <begin position="26"/>
        <end position="35"/>
    </location>
</feature>
<keyword evidence="2" id="KW-1185">Reference proteome</keyword>
<evidence type="ECO:0000313" key="3">
    <source>
        <dbReference type="WBParaSite" id="ACAC_0000956201-mRNA-1"/>
    </source>
</evidence>